<dbReference type="EMBL" id="AAHDPU010000004">
    <property type="protein sequence ID" value="EBU9271906.1"/>
    <property type="molecule type" value="Genomic_DNA"/>
</dbReference>
<dbReference type="Proteomes" id="UP000839915">
    <property type="component" value="Unassembled WGS sequence"/>
</dbReference>
<evidence type="ECO:0000313" key="13">
    <source>
        <dbReference type="EMBL" id="HAD3044080.1"/>
    </source>
</evidence>
<dbReference type="RefSeq" id="WP_000008351.1">
    <property type="nucleotide sequence ID" value="NZ_AP023291.1"/>
</dbReference>
<dbReference type="EMBL" id="RVDJ01000021">
    <property type="protein sequence ID" value="MLP87335.1"/>
    <property type="molecule type" value="Genomic_DNA"/>
</dbReference>
<accession>A0A0M2IVX1</accession>
<dbReference type="EMBL" id="AAKRET010000017">
    <property type="protein sequence ID" value="ECU8355213.1"/>
    <property type="molecule type" value="Genomic_DNA"/>
</dbReference>
<evidence type="ECO:0000313" key="8">
    <source>
        <dbReference type="EMBL" id="ECU8355213.1"/>
    </source>
</evidence>
<dbReference type="Proteomes" id="UP000034636">
    <property type="component" value="Chromosome"/>
</dbReference>
<evidence type="ECO:0000313" key="19">
    <source>
        <dbReference type="Proteomes" id="UP000338496"/>
    </source>
</evidence>
<evidence type="ECO:0000313" key="6">
    <source>
        <dbReference type="EMBL" id="ECE0295372.1"/>
    </source>
</evidence>
<dbReference type="Proteomes" id="UP000839905">
    <property type="component" value="Unassembled WGS sequence"/>
</dbReference>
<dbReference type="EMBL" id="AAHRYM010000061">
    <property type="protein sequence ID" value="EBZ6923945.1"/>
    <property type="molecule type" value="Genomic_DNA"/>
</dbReference>
<evidence type="ECO:0000313" key="7">
    <source>
        <dbReference type="EMBL" id="ECF1542995.1"/>
    </source>
</evidence>
<evidence type="ECO:0000313" key="18">
    <source>
        <dbReference type="Proteomes" id="UP000054461"/>
    </source>
</evidence>
<organism evidence="13">
    <name type="scientific">Salmonella typhimurium</name>
    <dbReference type="NCBI Taxonomy" id="90371"/>
    <lineage>
        <taxon>Bacteria</taxon>
        <taxon>Pseudomonadati</taxon>
        <taxon>Pseudomonadota</taxon>
        <taxon>Gammaproteobacteria</taxon>
        <taxon>Enterobacterales</taxon>
        <taxon>Enterobacteriaceae</taxon>
        <taxon>Salmonella</taxon>
    </lineage>
</organism>
<dbReference type="GO" id="GO:0016787">
    <property type="term" value="F:hydrolase activity"/>
    <property type="evidence" value="ECO:0007669"/>
    <property type="project" value="UniProtKB-KW"/>
</dbReference>
<reference evidence="6 19" key="4">
    <citation type="submission" date="2018-07" db="EMBL/GenBank/DDBJ databases">
        <authorList>
            <consortium name="GenomeTrakr network: Whole genome sequencing for foodborne pathogen traceback"/>
        </authorList>
    </citation>
    <scope>NUCLEOTIDE SEQUENCE [LARGE SCALE GENOMIC DNA]</scope>
    <source>
        <strain evidence="10">AUSMDU00020735</strain>
        <strain evidence="6 19">VA_WGS-00080</strain>
    </source>
</reference>
<dbReference type="PATRIC" id="fig|59201.129.peg.3044"/>
<evidence type="ECO:0000313" key="17">
    <source>
        <dbReference type="Proteomes" id="UP000034636"/>
    </source>
</evidence>
<evidence type="ECO:0000313" key="10">
    <source>
        <dbReference type="EMBL" id="ECW0640758.1"/>
    </source>
</evidence>
<dbReference type="EMBL" id="AAIGQE010000005">
    <property type="protein sequence ID" value="ECE0295372.1"/>
    <property type="molecule type" value="Genomic_DNA"/>
</dbReference>
<evidence type="ECO:0000313" key="9">
    <source>
        <dbReference type="EMBL" id="ECV8762652.1"/>
    </source>
</evidence>
<dbReference type="EMBL" id="RSUA01000016">
    <property type="protein sequence ID" value="MIT49334.1"/>
    <property type="molecule type" value="Genomic_DNA"/>
</dbReference>
<dbReference type="EMBL" id="AAKUOT010000039">
    <property type="protein sequence ID" value="ECV8762652.1"/>
    <property type="molecule type" value="Genomic_DNA"/>
</dbReference>
<dbReference type="Proteomes" id="UP000839617">
    <property type="component" value="Unassembled WGS sequence"/>
</dbReference>
<evidence type="ECO:0000313" key="4">
    <source>
        <dbReference type="EMBL" id="EBY1703846.1"/>
    </source>
</evidence>
<dbReference type="EMBL" id="DAAFPQ010000012">
    <property type="protein sequence ID" value="HAB0972038.1"/>
    <property type="molecule type" value="Genomic_DNA"/>
</dbReference>
<dbReference type="OMA" id="VMLATER"/>
<dbReference type="EMBL" id="DAAOHD010000005">
    <property type="protein sequence ID" value="HAD3044080.1"/>
    <property type="molecule type" value="Genomic_DNA"/>
</dbReference>
<dbReference type="Proteomes" id="UP000885258">
    <property type="component" value="Unassembled WGS sequence"/>
</dbReference>
<keyword evidence="13" id="KW-0378">Hydrolase</keyword>
<dbReference type="SUPFAM" id="SSF109604">
    <property type="entry name" value="HD-domain/PDEase-like"/>
    <property type="match status" value="1"/>
</dbReference>
<evidence type="ECO:0000313" key="2">
    <source>
        <dbReference type="EMBL" id="EBU9271906.1"/>
    </source>
</evidence>
<dbReference type="Proteomes" id="UP000885385">
    <property type="component" value="Unassembled WGS sequence"/>
</dbReference>
<evidence type="ECO:0000313" key="3">
    <source>
        <dbReference type="EMBL" id="EBW3627061.1"/>
    </source>
</evidence>
<evidence type="ECO:0000313" key="16">
    <source>
        <dbReference type="EMBL" id="MLP87335.1"/>
    </source>
</evidence>
<dbReference type="Proteomes" id="UP000839581">
    <property type="component" value="Unassembled WGS sequence"/>
</dbReference>
<sequence length="179" mass="20285">MSFIQTLSGKQFDYLSATIDDIDIEDIAVALSNICRFSGHLPEFYSVAQHSVLCSQLVSPEFAFEALMHDAAEAYCQDIPAPLKALLPDYREIEKRTDQLIRFKFGLPLEEASVVKYADLTMLATERRDLDIDDSIPWVILEGIPPTDLFEIYPLRPGQAFGLFMARFNELMELRQCAA</sequence>
<dbReference type="KEGG" id="seni:CY43_10765"/>
<dbReference type="EMBL" id="AALDNI010000026">
    <property type="protein sequence ID" value="ECY5342222.1"/>
    <property type="molecule type" value="Genomic_DNA"/>
</dbReference>
<reference evidence="14 18" key="1">
    <citation type="submission" date="2014-09" db="EMBL/GenBank/DDBJ databases">
        <title>Salmonella Genotype and Phenotype Association.</title>
        <authorList>
            <person name="Chen Y."/>
            <person name="Folster J."/>
            <person name="Ayers S."/>
            <person name="Kabera C."/>
            <person name="Li C."/>
            <person name="Mukherjee S."/>
            <person name="Lam C."/>
            <person name="Zhao S."/>
            <person name="McDermott P."/>
        </authorList>
    </citation>
    <scope>NUCLEOTIDE SEQUENCE [LARGE SCALE GENOMIC DNA]</scope>
    <source>
        <strain evidence="14 18">CVM N32045</strain>
    </source>
</reference>
<evidence type="ECO:0000313" key="1">
    <source>
        <dbReference type="EMBL" id="AKH07698.1"/>
    </source>
</evidence>
<protein>
    <submittedName>
        <fullName evidence="13">HD family hydrolase</fullName>
    </submittedName>
    <submittedName>
        <fullName evidence="1">Phage protein</fullName>
    </submittedName>
</protein>
<dbReference type="Proteomes" id="UP000839595">
    <property type="component" value="Unassembled WGS sequence"/>
</dbReference>
<dbReference type="Proteomes" id="UP000839911">
    <property type="component" value="Unassembled WGS sequence"/>
</dbReference>
<reference evidence="13" key="3">
    <citation type="journal article" date="2018" name="Genome Biol.">
        <title>SKESA: strategic k-mer extension for scrupulous assemblies.</title>
        <authorList>
            <person name="Souvorov A."/>
            <person name="Agarwala R."/>
            <person name="Lipman D.J."/>
        </authorList>
    </citation>
    <scope>NUCLEOTIDE SEQUENCE</scope>
    <source>
        <strain evidence="12">Salmonella enterica</strain>
        <strain evidence="13">Typhimurium</strain>
    </source>
</reference>
<dbReference type="Proteomes" id="UP000839907">
    <property type="component" value="Unassembled WGS sequence"/>
</dbReference>
<dbReference type="AlphaFoldDB" id="A0A0D6FJF8"/>
<dbReference type="Proteomes" id="UP000839616">
    <property type="component" value="Unassembled WGS sequence"/>
</dbReference>
<dbReference type="EMBL" id="AAKVET010000008">
    <property type="protein sequence ID" value="ECW0640758.1"/>
    <property type="molecule type" value="Genomic_DNA"/>
</dbReference>
<reference evidence="8" key="5">
    <citation type="submission" date="2018-08" db="EMBL/GenBank/DDBJ databases">
        <authorList>
            <consortium name="PulseNet: The National Subtyping Network for Foodborne Disease Surveillance"/>
            <person name="Tarr C.L."/>
            <person name="Trees E."/>
            <person name="Katz L.S."/>
            <person name="Carleton-Romer H.A."/>
            <person name="Stroika S."/>
            <person name="Kucerova Z."/>
            <person name="Roache K.F."/>
            <person name="Sabol A.L."/>
            <person name="Besser J."/>
            <person name="Gerner-Smidt P."/>
        </authorList>
    </citation>
    <scope>NUCLEOTIDE SEQUENCE [LARGE SCALE GENOMIC DNA]</scope>
    <source>
        <strain evidence="8">PNUSAS008736</strain>
    </source>
</reference>
<dbReference type="Proteomes" id="UP000839914">
    <property type="component" value="Unassembled WGS sequence"/>
</dbReference>
<dbReference type="Gene3D" id="1.10.3210.10">
    <property type="entry name" value="Hypothetical protein af1432"/>
    <property type="match status" value="1"/>
</dbReference>
<evidence type="ECO:0000313" key="14">
    <source>
        <dbReference type="EMBL" id="KTZ12365.1"/>
    </source>
</evidence>
<reference evidence="5" key="6">
    <citation type="submission" date="2018-11" db="EMBL/GenBank/DDBJ databases">
        <authorList>
            <person name="Ashton P.M."/>
            <person name="Dallman T."/>
            <person name="Nair S."/>
            <person name="De Pinna E."/>
            <person name="Peters T."/>
            <person name="Grant K."/>
        </authorList>
    </citation>
    <scope>NUCLEOTIDE SEQUENCE [LARGE SCALE GENOMIC DNA]</scope>
    <source>
        <strain evidence="3">231108</strain>
        <strain evidence="7">265852</strain>
        <strain evidence="15">29290</strain>
        <strain evidence="4">356083</strain>
        <strain evidence="16">425567</strain>
        <strain evidence="11">43916</strain>
        <strain evidence="2">488670</strain>
        <strain evidence="5">632340</strain>
        <strain evidence="9">86846</strain>
    </source>
</reference>
<dbReference type="eggNOG" id="COG1896">
    <property type="taxonomic scope" value="Bacteria"/>
</dbReference>
<dbReference type="Proteomes" id="UP000054461">
    <property type="component" value="Unassembled WGS sequence"/>
</dbReference>
<evidence type="ECO:0000313" key="15">
    <source>
        <dbReference type="EMBL" id="MIT49334.1"/>
    </source>
</evidence>
<dbReference type="EMBL" id="CP011428">
    <property type="protein sequence ID" value="AKH07698.1"/>
    <property type="molecule type" value="Genomic_DNA"/>
</dbReference>
<dbReference type="EMBL" id="AAHIDF010000002">
    <property type="protein sequence ID" value="EBW3627061.1"/>
    <property type="molecule type" value="Genomic_DNA"/>
</dbReference>
<evidence type="ECO:0000313" key="11">
    <source>
        <dbReference type="EMBL" id="ECY5342222.1"/>
    </source>
</evidence>
<dbReference type="EMBL" id="AAHNIA010000039">
    <property type="protein sequence ID" value="EBY1703846.1"/>
    <property type="molecule type" value="Genomic_DNA"/>
</dbReference>
<reference evidence="1 17" key="2">
    <citation type="journal article" date="2015" name="Genome Announc.">
        <title>Complete Genome Sequencing of a Multidrug-Resistant and Human-Invasive Salmonella enterica Serovar Typhimurium Strain of the Emerging Sequence Type 213 Genotype.</title>
        <authorList>
            <person name="Calva E."/>
            <person name="Silva C."/>
            <person name="Zaidi M.B."/>
            <person name="Sanchez-Flores A."/>
            <person name="Estrada K."/>
            <person name="Silva G.G."/>
            <person name="Soto-Jimenez L.M."/>
            <person name="Wiesner M."/>
            <person name="Fernandez-Mora M."/>
            <person name="Edwards R.A."/>
            <person name="Vinuesa P."/>
        </authorList>
    </citation>
    <scope>NUCLEOTIDE SEQUENCE [LARGE SCALE GENOMIC DNA]</scope>
    <source>
        <strain evidence="1 17">YU39</strain>
    </source>
</reference>
<dbReference type="EMBL" id="JYVU01000025">
    <property type="protein sequence ID" value="KTZ12365.1"/>
    <property type="molecule type" value="Genomic_DNA"/>
</dbReference>
<proteinExistence type="predicted"/>
<accession>A0A0D6FJF8</accession>
<evidence type="ECO:0000313" key="5">
    <source>
        <dbReference type="EMBL" id="EBZ6923945.1"/>
    </source>
</evidence>
<accession>A0A0F7J7Q4</accession>
<name>A0A0D6FJF8_SALTM</name>
<gene>
    <name evidence="9" type="ORF">AAB27_17335</name>
    <name evidence="15" type="ORF">AU613_10690</name>
    <name evidence="11" type="ORF">AVC05_13455</name>
    <name evidence="8" type="ORF">B1P38_16825</name>
    <name evidence="6" type="ORF">CE70_09275</name>
    <name evidence="14" type="ORF">DD95_10685</name>
    <name evidence="2" type="ORF">DMO92_07480</name>
    <name evidence="3" type="ORF">DPF41_02935</name>
    <name evidence="16" type="ORF">DRM14_18800</name>
    <name evidence="4" type="ORF">DU071_18275</name>
    <name evidence="7" type="ORF">E0935_07045</name>
    <name evidence="5" type="ORF">EER35_23625</name>
    <name evidence="10" type="ORF">F3R12_13020</name>
    <name evidence="13" type="ORF">G1O18_09915</name>
    <name evidence="12" type="ORF">GB466_15935</name>
    <name evidence="1" type="ORF">SE14_02196</name>
</gene>
<evidence type="ECO:0000313" key="12">
    <source>
        <dbReference type="EMBL" id="HAB0972038.1"/>
    </source>
</evidence>
<dbReference type="EMBL" id="AAIKGB010000005">
    <property type="protein sequence ID" value="ECF1542995.1"/>
    <property type="molecule type" value="Genomic_DNA"/>
</dbReference>
<reference evidence="13" key="7">
    <citation type="submission" date="2019-01" db="EMBL/GenBank/DDBJ databases">
        <authorList>
            <consortium name="NCBI Pathogen Detection Project"/>
        </authorList>
    </citation>
    <scope>NUCLEOTIDE SEQUENCE</scope>
    <source>
        <strain evidence="12">Salmonella enterica</strain>
        <strain evidence="13">Typhimurium</strain>
    </source>
</reference>
<dbReference type="Proteomes" id="UP000338496">
    <property type="component" value="Unassembled WGS sequence"/>
</dbReference>